<evidence type="ECO:0000256" key="9">
    <source>
        <dbReference type="ARBA" id="ARBA00023128"/>
    </source>
</evidence>
<feature type="binding site" evidence="10">
    <location>
        <position position="307"/>
    </location>
    <ligand>
        <name>[4Fe-4S] cluster</name>
        <dbReference type="ChEBI" id="CHEBI:49883"/>
    </ligand>
</feature>
<keyword evidence="14" id="KW-1185">Reference proteome</keyword>
<keyword evidence="9 10" id="KW-0496">Mitochondrion</keyword>
<dbReference type="Proteomes" id="UP000326924">
    <property type="component" value="Unassembled WGS sequence"/>
</dbReference>
<feature type="region of interest" description="Fe-S binding site A" evidence="10">
    <location>
        <begin position="224"/>
        <end position="240"/>
    </location>
</feature>
<dbReference type="PANTHER" id="PTHR13273">
    <property type="entry name" value="ANAMORSIN"/>
    <property type="match status" value="1"/>
</dbReference>
<dbReference type="Pfam" id="PF16803">
    <property type="entry name" value="DRE2_N"/>
    <property type="match status" value="1"/>
</dbReference>
<comment type="similarity">
    <text evidence="2 10">Belongs to the anamorsin family.</text>
</comment>
<dbReference type="InterPro" id="IPR031838">
    <property type="entry name" value="Dre2_N"/>
</dbReference>
<keyword evidence="5 10" id="KW-0001">2Fe-2S</keyword>
<dbReference type="GO" id="GO:0005758">
    <property type="term" value="C:mitochondrial intermembrane space"/>
    <property type="evidence" value="ECO:0007669"/>
    <property type="project" value="UniProtKB-SubCell"/>
</dbReference>
<comment type="subcellular location">
    <subcellularLocation>
        <location evidence="10">Cytoplasm</location>
    </subcellularLocation>
    <subcellularLocation>
        <location evidence="10">Mitochondrion intermembrane space</location>
    </subcellularLocation>
</comment>
<feature type="short sequence motif" description="Cx2C motif 1" evidence="10">
    <location>
        <begin position="293"/>
        <end position="296"/>
    </location>
</feature>
<feature type="domain" description="Fe-S cluster assembly protein Dre2 N-terminal" evidence="12">
    <location>
        <begin position="20"/>
        <end position="151"/>
    </location>
</feature>
<evidence type="ECO:0000256" key="7">
    <source>
        <dbReference type="ARBA" id="ARBA00023004"/>
    </source>
</evidence>
<keyword evidence="3 10" id="KW-0004">4Fe-4S</keyword>
<feature type="binding site" evidence="10">
    <location>
        <position position="224"/>
    </location>
    <ligand>
        <name>[2Fe-2S] cluster</name>
        <dbReference type="ChEBI" id="CHEBI:190135"/>
    </ligand>
</feature>
<evidence type="ECO:0000313" key="14">
    <source>
        <dbReference type="Proteomes" id="UP000326924"/>
    </source>
</evidence>
<comment type="domain">
    <text evidence="10">The C-terminal domain binds 2 Fe-S clusters but is otherwise mostly in an intrinsically disordered conformation.</text>
</comment>
<gene>
    <name evidence="13" type="ORF">FN846DRAFT_934233</name>
</gene>
<feature type="short sequence motif" description="Cx2C motif 2" evidence="10">
    <location>
        <begin position="304"/>
        <end position="307"/>
    </location>
</feature>
<feature type="binding site" evidence="10">
    <location>
        <position position="235"/>
    </location>
    <ligand>
        <name>[2Fe-2S] cluster</name>
        <dbReference type="ChEBI" id="CHEBI:190135"/>
    </ligand>
</feature>
<dbReference type="GO" id="GO:0051537">
    <property type="term" value="F:2 iron, 2 sulfur cluster binding"/>
    <property type="evidence" value="ECO:0007669"/>
    <property type="project" value="UniProtKB-UniRule"/>
</dbReference>
<evidence type="ECO:0000256" key="10">
    <source>
        <dbReference type="HAMAP-Rule" id="MF_03115"/>
    </source>
</evidence>
<sequence length="330" mass="35196">MVPPHFIDVSDFNPVAAAPRTLILCTPSVSSHPEVLENALSTVDRASADVQMLDRLALNLASLPDSIYSAVLLLSDPSSSAPAPTFEKLLLEKVLAAMAPNGRWRAMGTDKENWVKDRLGFLTVGFLVEDTAEEGTVAVKPHFGGQKSVALNLRKRPTAAAKGVVKPVVAKPVIASPVPVPLATNGLGFMDLSANDLEDDELIDEDELMEDEDLATPVQIPAECRPKAGKRRRACKDCTCGLKEQLEQEDAEKRSAADKALAAAKAKAAAGVKLNADDLAEIDFTVEGKASSCGNCYLGDAFRCSGCPYIGLPAFKPGEQVHIDMMDDQL</sequence>
<keyword evidence="7 10" id="KW-0408">Iron</keyword>
<feature type="domain" description="Anamorsin C-terminal" evidence="11">
    <location>
        <begin position="219"/>
        <end position="323"/>
    </location>
</feature>
<evidence type="ECO:0000256" key="8">
    <source>
        <dbReference type="ARBA" id="ARBA00023014"/>
    </source>
</evidence>
<dbReference type="GO" id="GO:0046872">
    <property type="term" value="F:metal ion binding"/>
    <property type="evidence" value="ECO:0007669"/>
    <property type="project" value="UniProtKB-KW"/>
</dbReference>
<comment type="cofactor">
    <cofactor evidence="1 10">
        <name>[4Fe-4S] cluster</name>
        <dbReference type="ChEBI" id="CHEBI:49883"/>
    </cofactor>
</comment>
<evidence type="ECO:0000256" key="4">
    <source>
        <dbReference type="ARBA" id="ARBA00022490"/>
    </source>
</evidence>
<comment type="caution">
    <text evidence="10">Lacks conserved residue(s) required for the propagation of feature annotation.</text>
</comment>
<comment type="domain">
    <text evidence="10">The N-terminal domain has structural similarity with S-adenosyl-L-methionine-dependent methyltransferases, but does not bind S-adenosyl-L-methionine. It is required for correct assembly of the 2 Fe-S clusters.</text>
</comment>
<evidence type="ECO:0000256" key="3">
    <source>
        <dbReference type="ARBA" id="ARBA00022485"/>
    </source>
</evidence>
<evidence type="ECO:0000256" key="1">
    <source>
        <dbReference type="ARBA" id="ARBA00001966"/>
    </source>
</evidence>
<dbReference type="InterPro" id="IPR007785">
    <property type="entry name" value="Anamorsin"/>
</dbReference>
<evidence type="ECO:0000256" key="5">
    <source>
        <dbReference type="ARBA" id="ARBA00022714"/>
    </source>
</evidence>
<organism evidence="13 14">
    <name type="scientific">Sphaerosporella brunnea</name>
    <dbReference type="NCBI Taxonomy" id="1250544"/>
    <lineage>
        <taxon>Eukaryota</taxon>
        <taxon>Fungi</taxon>
        <taxon>Dikarya</taxon>
        <taxon>Ascomycota</taxon>
        <taxon>Pezizomycotina</taxon>
        <taxon>Pezizomycetes</taxon>
        <taxon>Pezizales</taxon>
        <taxon>Pyronemataceae</taxon>
        <taxon>Sphaerosporella</taxon>
    </lineage>
</organism>
<dbReference type="AlphaFoldDB" id="A0A5J5F5N0"/>
<feature type="binding site" evidence="10">
    <location>
        <position position="293"/>
    </location>
    <ligand>
        <name>[4Fe-4S] cluster</name>
        <dbReference type="ChEBI" id="CHEBI:49883"/>
    </ligand>
</feature>
<dbReference type="PANTHER" id="PTHR13273:SF14">
    <property type="entry name" value="ANAMORSIN"/>
    <property type="match status" value="1"/>
</dbReference>
<dbReference type="EMBL" id="VXIS01000031">
    <property type="protein sequence ID" value="KAA8911837.1"/>
    <property type="molecule type" value="Genomic_DNA"/>
</dbReference>
<evidence type="ECO:0000256" key="6">
    <source>
        <dbReference type="ARBA" id="ARBA00022723"/>
    </source>
</evidence>
<name>A0A5J5F5N0_9PEZI</name>
<feature type="binding site" evidence="10">
    <location>
        <position position="240"/>
    </location>
    <ligand>
        <name>[2Fe-2S] cluster</name>
        <dbReference type="ChEBI" id="CHEBI:190135"/>
    </ligand>
</feature>
<feature type="region of interest" description="Fe-S binding site B" evidence="10">
    <location>
        <begin position="293"/>
        <end position="307"/>
    </location>
</feature>
<dbReference type="Pfam" id="PF05093">
    <property type="entry name" value="CIAPIN1"/>
    <property type="match status" value="1"/>
</dbReference>
<dbReference type="HAMAP" id="MF_03115">
    <property type="entry name" value="Anamorsin"/>
    <property type="match status" value="1"/>
</dbReference>
<comment type="cofactor">
    <cofactor evidence="10">
        <name>[2Fe-2S] cluster</name>
        <dbReference type="ChEBI" id="CHEBI:190135"/>
    </cofactor>
</comment>
<dbReference type="GO" id="GO:0016226">
    <property type="term" value="P:iron-sulfur cluster assembly"/>
    <property type="evidence" value="ECO:0007669"/>
    <property type="project" value="UniProtKB-UniRule"/>
</dbReference>
<proteinExistence type="inferred from homology"/>
<dbReference type="OrthoDB" id="311633at2759"/>
<comment type="domain">
    <text evidence="10">The twin Cx2C motifs are involved in the recognition by the mitochondrial MIA40-ERV1 disulfide relay system. The formation of 2 disulfide bonds in the Cx2C motifs through dithiol/disulfide exchange reactions effectively traps the protein in the mitochondrial intermembrane space.</text>
</comment>
<reference evidence="13 14" key="1">
    <citation type="submission" date="2019-09" db="EMBL/GenBank/DDBJ databases">
        <title>Draft genome of the ectomycorrhizal ascomycete Sphaerosporella brunnea.</title>
        <authorList>
            <consortium name="DOE Joint Genome Institute"/>
            <person name="Benucci G.M."/>
            <person name="Marozzi G."/>
            <person name="Antonielli L."/>
            <person name="Sanchez S."/>
            <person name="Marco P."/>
            <person name="Wang X."/>
            <person name="Falini L.B."/>
            <person name="Barry K."/>
            <person name="Haridas S."/>
            <person name="Lipzen A."/>
            <person name="Labutti K."/>
            <person name="Grigoriev I.V."/>
            <person name="Murat C."/>
            <person name="Martin F."/>
            <person name="Albertini E."/>
            <person name="Donnini D."/>
            <person name="Bonito G."/>
        </authorList>
    </citation>
    <scope>NUCLEOTIDE SEQUENCE [LARGE SCALE GENOMIC DNA]</scope>
    <source>
        <strain evidence="13 14">Sb_GMNB300</strain>
    </source>
</reference>
<keyword evidence="8 10" id="KW-0411">Iron-sulfur</keyword>
<keyword evidence="6 10" id="KW-0479">Metal-binding</keyword>
<comment type="caution">
    <text evidence="13">The sequence shown here is derived from an EMBL/GenBank/DDBJ whole genome shotgun (WGS) entry which is preliminary data.</text>
</comment>
<keyword evidence="4 10" id="KW-0963">Cytoplasm</keyword>
<evidence type="ECO:0000259" key="12">
    <source>
        <dbReference type="Pfam" id="PF16803"/>
    </source>
</evidence>
<protein>
    <submittedName>
        <fullName evidence="13">Cytokine-induced anti-apoptosis inhibitor 1, Fe-S biogenesis-domain-containing protein</fullName>
    </submittedName>
</protein>
<dbReference type="GO" id="GO:0009055">
    <property type="term" value="F:electron transfer activity"/>
    <property type="evidence" value="ECO:0007669"/>
    <property type="project" value="UniProtKB-UniRule"/>
</dbReference>
<feature type="binding site" evidence="10">
    <location>
        <position position="296"/>
    </location>
    <ligand>
        <name>[4Fe-4S] cluster</name>
        <dbReference type="ChEBI" id="CHEBI:49883"/>
    </ligand>
</feature>
<feature type="binding site" evidence="10">
    <location>
        <position position="238"/>
    </location>
    <ligand>
        <name>[2Fe-2S] cluster</name>
        <dbReference type="ChEBI" id="CHEBI:190135"/>
    </ligand>
</feature>
<dbReference type="InterPro" id="IPR046408">
    <property type="entry name" value="CIAPIN1"/>
</dbReference>
<evidence type="ECO:0000259" key="11">
    <source>
        <dbReference type="Pfam" id="PF05093"/>
    </source>
</evidence>
<accession>A0A5J5F5N0</accession>
<evidence type="ECO:0000256" key="2">
    <source>
        <dbReference type="ARBA" id="ARBA00008169"/>
    </source>
</evidence>
<dbReference type="Gene3D" id="3.40.50.11000">
    <property type="entry name" value="Fe-S cluster assembly protein Dre2, N-terminal domain"/>
    <property type="match status" value="1"/>
</dbReference>
<dbReference type="InParanoid" id="A0A5J5F5N0"/>
<feature type="binding site" evidence="10">
    <location>
        <position position="304"/>
    </location>
    <ligand>
        <name>[4Fe-4S] cluster</name>
        <dbReference type="ChEBI" id="CHEBI:49883"/>
    </ligand>
</feature>
<dbReference type="GO" id="GO:0051539">
    <property type="term" value="F:4 iron, 4 sulfur cluster binding"/>
    <property type="evidence" value="ECO:0007669"/>
    <property type="project" value="UniProtKB-KW"/>
</dbReference>
<evidence type="ECO:0000313" key="13">
    <source>
        <dbReference type="EMBL" id="KAA8911837.1"/>
    </source>
</evidence>